<sequence length="344" mass="38601">MPVIEYKCPNCGSGMVFDANTGALSCQSCGRQDHIESISDPLTNVVFSEEDRTREYHCNSCGAVIMTEPETSATNCTFCGSAVVLGDRLAGKLAPAQIIPFSISKEQAMEAFRKWCRKGLLTPSGFMTANRVQSITGVYVPFWLYDLKSDVEVHGRATKVRIYRLGDYEYTETKHYSIYRDIHLEYVKVPIDASEKMNDELMDKLEPFPYSKLEQFKTPYLAGYIAEKYSYTDSQLLPRAKDKIRSFIDSYISSTVTGYSTVSYTDVDIDTRAKHAEYVLLPVWMVNYSYNKKNYIFAMNGQTGKVVGRPPISKLKVTAWFTGISGAAFLVQQLISLIIQGGGS</sequence>
<keyword evidence="5" id="KW-1185">Reference proteome</keyword>
<dbReference type="Proteomes" id="UP000215596">
    <property type="component" value="Unassembled WGS sequence"/>
</dbReference>
<name>A0A268EZ63_9BACL</name>
<accession>A0A268EZ63</accession>
<dbReference type="AlphaFoldDB" id="A0A268EZ63"/>
<feature type="domain" description="TFIIB-type" evidence="1">
    <location>
        <begin position="6"/>
        <end position="39"/>
    </location>
</feature>
<evidence type="ECO:0000313" key="5">
    <source>
        <dbReference type="Proteomes" id="UP000435177"/>
    </source>
</evidence>
<dbReference type="Pfam" id="PF08271">
    <property type="entry name" value="Zn_Ribbon_TF"/>
    <property type="match status" value="1"/>
</dbReference>
<proteinExistence type="predicted"/>
<evidence type="ECO:0000313" key="2">
    <source>
        <dbReference type="EMBL" id="MUG65148.1"/>
    </source>
</evidence>
<dbReference type="PANTHER" id="PTHR37826">
    <property type="entry name" value="FLOTILLIN BAND_7_5 DOMAIN PROTEIN"/>
    <property type="match status" value="1"/>
</dbReference>
<evidence type="ECO:0000259" key="1">
    <source>
        <dbReference type="Pfam" id="PF08271"/>
    </source>
</evidence>
<dbReference type="EMBL" id="NPBY01000021">
    <property type="protein sequence ID" value="PAD78415.1"/>
    <property type="molecule type" value="Genomic_DNA"/>
</dbReference>
<dbReference type="Proteomes" id="UP000435177">
    <property type="component" value="Unassembled WGS sequence"/>
</dbReference>
<dbReference type="PANTHER" id="PTHR37826:SF3">
    <property type="entry name" value="J DOMAIN-CONTAINING PROTEIN"/>
    <property type="match status" value="1"/>
</dbReference>
<evidence type="ECO:0000313" key="3">
    <source>
        <dbReference type="EMBL" id="PAD78415.1"/>
    </source>
</evidence>
<reference evidence="3 4" key="1">
    <citation type="submission" date="2017-07" db="EMBL/GenBank/DDBJ databases">
        <title>Isolation and whole genome analysis of endospore-forming bacteria from heroin.</title>
        <authorList>
            <person name="Kalinowski J."/>
            <person name="Ahrens B."/>
            <person name="Al-Dilaimi A."/>
            <person name="Winkler A."/>
            <person name="Wibberg D."/>
            <person name="Schleenbecker U."/>
            <person name="Ruckert C."/>
            <person name="Wolfel R."/>
            <person name="Grass G."/>
        </authorList>
    </citation>
    <scope>NUCLEOTIDE SEQUENCE [LARGE SCALE GENOMIC DNA]</scope>
    <source>
        <strain evidence="3 4">7537-G1</strain>
    </source>
</reference>
<organism evidence="3 4">
    <name type="scientific">Paenibacillus campinasensis</name>
    <dbReference type="NCBI Taxonomy" id="66347"/>
    <lineage>
        <taxon>Bacteria</taxon>
        <taxon>Bacillati</taxon>
        <taxon>Bacillota</taxon>
        <taxon>Bacilli</taxon>
        <taxon>Bacillales</taxon>
        <taxon>Paenibacillaceae</taxon>
        <taxon>Paenibacillus</taxon>
    </lineage>
</organism>
<reference evidence="2 5" key="2">
    <citation type="submission" date="2019-11" db="EMBL/GenBank/DDBJ databases">
        <title>Draft genome sequences of five Paenibacillus species of dairy origin.</title>
        <authorList>
            <person name="Olajide A.M."/>
            <person name="Chen S."/>
            <person name="Lapointe G."/>
        </authorList>
    </citation>
    <scope>NUCLEOTIDE SEQUENCE [LARGE SCALE GENOMIC DNA]</scope>
    <source>
        <strain evidence="2 5">3CS1</strain>
    </source>
</reference>
<dbReference type="OrthoDB" id="3182597at2"/>
<dbReference type="InterPro" id="IPR013137">
    <property type="entry name" value="Znf_TFIIB"/>
</dbReference>
<evidence type="ECO:0000313" key="4">
    <source>
        <dbReference type="Proteomes" id="UP000215596"/>
    </source>
</evidence>
<dbReference type="Gene3D" id="2.20.28.30">
    <property type="entry name" value="RNA polymerase ii, chain L"/>
    <property type="match status" value="2"/>
</dbReference>
<dbReference type="RefSeq" id="WP_095264276.1">
    <property type="nucleotide sequence ID" value="NZ_NPBY01000021.1"/>
</dbReference>
<comment type="caution">
    <text evidence="3">The sequence shown here is derived from an EMBL/GenBank/DDBJ whole genome shotgun (WGS) entry which is preliminary data.</text>
</comment>
<gene>
    <name evidence="3" type="ORF">CHH67_06530</name>
    <name evidence="2" type="ORF">GNP94_03895</name>
</gene>
<dbReference type="EMBL" id="WOAA01000002">
    <property type="protein sequence ID" value="MUG65148.1"/>
    <property type="molecule type" value="Genomic_DNA"/>
</dbReference>
<protein>
    <submittedName>
        <fullName evidence="2">TFIIB-type zinc ribbon-containing protein</fullName>
    </submittedName>
</protein>